<dbReference type="EMBL" id="MU004235">
    <property type="protein sequence ID" value="KAF2668916.1"/>
    <property type="molecule type" value="Genomic_DNA"/>
</dbReference>
<dbReference type="Gene3D" id="3.40.50.300">
    <property type="entry name" value="P-loop containing nucleotide triphosphate hydrolases"/>
    <property type="match status" value="2"/>
</dbReference>
<dbReference type="InterPro" id="IPR027417">
    <property type="entry name" value="P-loop_NTPase"/>
</dbReference>
<evidence type="ECO:0000256" key="11">
    <source>
        <dbReference type="SAM" id="MobiDB-lite"/>
    </source>
</evidence>
<keyword evidence="8 10" id="KW-0175">Coiled coil</keyword>
<evidence type="ECO:0000313" key="14">
    <source>
        <dbReference type="Proteomes" id="UP000799302"/>
    </source>
</evidence>
<keyword evidence="5" id="KW-0158">Chromosome</keyword>
<dbReference type="GO" id="GO:0003697">
    <property type="term" value="F:single-stranded DNA binding"/>
    <property type="evidence" value="ECO:0007669"/>
    <property type="project" value="TreeGrafter"/>
</dbReference>
<feature type="domain" description="RecF/RecN/SMC N-terminal" evidence="12">
    <location>
        <begin position="70"/>
        <end position="1069"/>
    </location>
</feature>
<protein>
    <recommendedName>
        <fullName evidence="4">Structural maintenance of chromosomes protein 5</fullName>
    </recommendedName>
</protein>
<keyword evidence="6" id="KW-0547">Nucleotide-binding</keyword>
<accession>A0A6A6UBC4</accession>
<dbReference type="OrthoDB" id="10254973at2759"/>
<feature type="region of interest" description="Disordered" evidence="11">
    <location>
        <begin position="1"/>
        <end position="63"/>
    </location>
</feature>
<evidence type="ECO:0000313" key="13">
    <source>
        <dbReference type="EMBL" id="KAF2668916.1"/>
    </source>
</evidence>
<sequence length="1116" mass="127290">MPGLVYPDRRGGRRPRPSELETAEPESPEPVTNGRISNGSSSSESSIQSAPPRNALPNGITREEHQPGAIVRIKMTNFVTYSSAEFKCGPSLNMIIGPNGTGKSTLVCAICLGLGWPPSCLGRAKEVGEFVKHGSREAEIEVELKGHPRNIIVKRIIKRDGNSSVWELNGSRVPHKQIKETMQRLHIQVDNLCQFLPQDKVVEFAQMTPIQLLEQTQKAVADEEVTRWHEILKGLGADKKACIQEKESKTEELTQTTTRQSHQRADVERMQEREAYEKKRDLLVSFRPMVAYLGKQAEYKAAKAEWVAGKQDFQNLSAELEPSRREIEQKEQYASSVHLESQQQQDLFNRAKRSTQAIASEIAKLKTSINDCNTKIDVEVKGQDGAKQKIAQHRQKLTRFEQLATEPAPEFDSAAFNARIREAESQLQEKRDEDNDIKLAAGEKARRTKEMEQRYGQMEEEEKGMTSNSGLKLRALKKRSNDSWRAAQWLEQNQRRFRGEVYGPSMLSCSVKNPKMASAFESYLQRGDHLAFTTTCKEDTDILQTELVGAGKMSLADITIRQCNKRLSDYPRPAVDPTELKDLGFESWLIDEVEGPEPVLAMLCDTRRINMTAISAREHSEAEYDRIAASPINSWIAKDSIYQQTHRREYNQSGTTQRSVAPATIYNQQGVDTAALSELQRRMSELREEIAGIKATGASAVEQHKVFLQEIDELTEVVKNRQKEKIEAQTIKSNYDRLPRSIESERQKIEDIQNKQRDHRTRVASIEREKEQHALKRAEHAIQLSLALSQVKATLRSSLDAQLRFIEAESDVDSLKERNQEVERQLRVLRQMVKVLEETKIRLHAEAHALKQASVDVFASLEQEEKEVYEGYAERTQNGEFNRADLDREITTLDQRLELVQSGNPRIIEEYHRRAETIKTLTESIEELNKKVQMLDTSIQKVREKWEPTLDALVADISTAFSYNFEQIGCAGQVDVHKEEDFSQWAIRIHVKFRENETLSVLDSHRQSGGERAVSTIFYLMALQSMARSPFRVVDEINQGMDPRNERMVHGRMVDIACSENTSQYFLITPKLLPGLQYHERMVIHTIYSGETMPEDNSKLDMRKLAARALQIRLKA</sequence>
<evidence type="ECO:0000256" key="5">
    <source>
        <dbReference type="ARBA" id="ARBA00022454"/>
    </source>
</evidence>
<organism evidence="13 14">
    <name type="scientific">Microthyrium microscopicum</name>
    <dbReference type="NCBI Taxonomy" id="703497"/>
    <lineage>
        <taxon>Eukaryota</taxon>
        <taxon>Fungi</taxon>
        <taxon>Dikarya</taxon>
        <taxon>Ascomycota</taxon>
        <taxon>Pezizomycotina</taxon>
        <taxon>Dothideomycetes</taxon>
        <taxon>Dothideomycetes incertae sedis</taxon>
        <taxon>Microthyriales</taxon>
        <taxon>Microthyriaceae</taxon>
        <taxon>Microthyrium</taxon>
    </lineage>
</organism>
<dbReference type="PANTHER" id="PTHR45916">
    <property type="entry name" value="STRUCTURAL MAINTENANCE OF CHROMOSOMES PROTEIN 5"/>
    <property type="match status" value="1"/>
</dbReference>
<dbReference type="FunFam" id="3.40.50.300:FF:001301">
    <property type="entry name" value="Structural maintenance of chromosomes 5"/>
    <property type="match status" value="1"/>
</dbReference>
<gene>
    <name evidence="13" type="ORF">BT63DRAFT_424646</name>
</gene>
<dbReference type="SUPFAM" id="SSF52540">
    <property type="entry name" value="P-loop containing nucleoside triphosphate hydrolases"/>
    <property type="match status" value="1"/>
</dbReference>
<dbReference type="GO" id="GO:0005524">
    <property type="term" value="F:ATP binding"/>
    <property type="evidence" value="ECO:0007669"/>
    <property type="project" value="UniProtKB-KW"/>
</dbReference>
<evidence type="ECO:0000256" key="3">
    <source>
        <dbReference type="ARBA" id="ARBA00010171"/>
    </source>
</evidence>
<dbReference type="GO" id="GO:0000724">
    <property type="term" value="P:double-strand break repair via homologous recombination"/>
    <property type="evidence" value="ECO:0007669"/>
    <property type="project" value="TreeGrafter"/>
</dbReference>
<evidence type="ECO:0000256" key="6">
    <source>
        <dbReference type="ARBA" id="ARBA00022741"/>
    </source>
</evidence>
<evidence type="ECO:0000256" key="8">
    <source>
        <dbReference type="ARBA" id="ARBA00023054"/>
    </source>
</evidence>
<dbReference type="Pfam" id="PF02463">
    <property type="entry name" value="SMC_N"/>
    <property type="match status" value="1"/>
</dbReference>
<keyword evidence="14" id="KW-1185">Reference proteome</keyword>
<dbReference type="GO" id="GO:0016787">
    <property type="term" value="F:hydrolase activity"/>
    <property type="evidence" value="ECO:0007669"/>
    <property type="project" value="UniProtKB-KW"/>
</dbReference>
<keyword evidence="9" id="KW-0539">Nucleus</keyword>
<feature type="coiled-coil region" evidence="10">
    <location>
        <begin position="742"/>
        <end position="769"/>
    </location>
</feature>
<feature type="compositionally biased region" description="Low complexity" evidence="11">
    <location>
        <begin position="37"/>
        <end position="49"/>
    </location>
</feature>
<feature type="region of interest" description="Disordered" evidence="11">
    <location>
        <begin position="424"/>
        <end position="469"/>
    </location>
</feature>
<dbReference type="Proteomes" id="UP000799302">
    <property type="component" value="Unassembled WGS sequence"/>
</dbReference>
<keyword evidence="13" id="KW-0378">Hydrolase</keyword>
<dbReference type="InterPro" id="IPR003395">
    <property type="entry name" value="RecF/RecN/SMC_N"/>
</dbReference>
<evidence type="ECO:0000259" key="12">
    <source>
        <dbReference type="Pfam" id="PF02463"/>
    </source>
</evidence>
<feature type="compositionally biased region" description="Basic and acidic residues" evidence="11">
    <location>
        <begin position="424"/>
        <end position="453"/>
    </location>
</feature>
<proteinExistence type="inferred from homology"/>
<keyword evidence="7" id="KW-0067">ATP-binding</keyword>
<dbReference type="PANTHER" id="PTHR45916:SF1">
    <property type="entry name" value="STRUCTURAL MAINTENANCE OF CHROMOSOMES PROTEIN 5"/>
    <property type="match status" value="1"/>
</dbReference>
<name>A0A6A6UBC4_9PEZI</name>
<feature type="coiled-coil region" evidence="10">
    <location>
        <begin position="918"/>
        <end position="945"/>
    </location>
</feature>
<evidence type="ECO:0000256" key="4">
    <source>
        <dbReference type="ARBA" id="ARBA00018687"/>
    </source>
</evidence>
<evidence type="ECO:0000256" key="10">
    <source>
        <dbReference type="SAM" id="Coils"/>
    </source>
</evidence>
<evidence type="ECO:0000256" key="7">
    <source>
        <dbReference type="ARBA" id="ARBA00022840"/>
    </source>
</evidence>
<feature type="coiled-coil region" evidence="10">
    <location>
        <begin position="805"/>
        <end position="839"/>
    </location>
</feature>
<dbReference type="AlphaFoldDB" id="A0A6A6UBC4"/>
<reference evidence="13" key="1">
    <citation type="journal article" date="2020" name="Stud. Mycol.">
        <title>101 Dothideomycetes genomes: a test case for predicting lifestyles and emergence of pathogens.</title>
        <authorList>
            <person name="Haridas S."/>
            <person name="Albert R."/>
            <person name="Binder M."/>
            <person name="Bloem J."/>
            <person name="Labutti K."/>
            <person name="Salamov A."/>
            <person name="Andreopoulos B."/>
            <person name="Baker S."/>
            <person name="Barry K."/>
            <person name="Bills G."/>
            <person name="Bluhm B."/>
            <person name="Cannon C."/>
            <person name="Castanera R."/>
            <person name="Culley D."/>
            <person name="Daum C."/>
            <person name="Ezra D."/>
            <person name="Gonzalez J."/>
            <person name="Henrissat B."/>
            <person name="Kuo A."/>
            <person name="Liang C."/>
            <person name="Lipzen A."/>
            <person name="Lutzoni F."/>
            <person name="Magnuson J."/>
            <person name="Mondo S."/>
            <person name="Nolan M."/>
            <person name="Ohm R."/>
            <person name="Pangilinan J."/>
            <person name="Park H.-J."/>
            <person name="Ramirez L."/>
            <person name="Alfaro M."/>
            <person name="Sun H."/>
            <person name="Tritt A."/>
            <person name="Yoshinaga Y."/>
            <person name="Zwiers L.-H."/>
            <person name="Turgeon B."/>
            <person name="Goodwin S."/>
            <person name="Spatafora J."/>
            <person name="Crous P."/>
            <person name="Grigoriev I."/>
        </authorList>
    </citation>
    <scope>NUCLEOTIDE SEQUENCE</scope>
    <source>
        <strain evidence="13">CBS 115976</strain>
    </source>
</reference>
<dbReference type="GO" id="GO:0030915">
    <property type="term" value="C:Smc5-Smc6 complex"/>
    <property type="evidence" value="ECO:0007669"/>
    <property type="project" value="TreeGrafter"/>
</dbReference>
<evidence type="ECO:0000256" key="2">
    <source>
        <dbReference type="ARBA" id="ARBA00004286"/>
    </source>
</evidence>
<evidence type="ECO:0000256" key="1">
    <source>
        <dbReference type="ARBA" id="ARBA00004123"/>
    </source>
</evidence>
<dbReference type="GO" id="GO:0005634">
    <property type="term" value="C:nucleus"/>
    <property type="evidence" value="ECO:0007669"/>
    <property type="project" value="UniProtKB-SubCell"/>
</dbReference>
<comment type="subcellular location">
    <subcellularLocation>
        <location evidence="2">Chromosome</location>
    </subcellularLocation>
    <subcellularLocation>
        <location evidence="1">Nucleus</location>
    </subcellularLocation>
</comment>
<comment type="similarity">
    <text evidence="3">Belongs to the SMC family. SMC5 subfamily.</text>
</comment>
<evidence type="ECO:0000256" key="9">
    <source>
        <dbReference type="ARBA" id="ARBA00023242"/>
    </source>
</evidence>